<evidence type="ECO:0000259" key="11">
    <source>
        <dbReference type="Pfam" id="PF03015"/>
    </source>
</evidence>
<dbReference type="GO" id="GO:0035336">
    <property type="term" value="P:long-chain fatty-acyl-CoA metabolic process"/>
    <property type="evidence" value="ECO:0007669"/>
    <property type="project" value="TreeGrafter"/>
</dbReference>
<keyword evidence="5 10" id="KW-0521">NADP</keyword>
<dbReference type="Proteomes" id="UP001152759">
    <property type="component" value="Chromosome 4"/>
</dbReference>
<keyword evidence="3 10" id="KW-0444">Lipid biosynthesis</keyword>
<accession>A0A9P0ADM9</accession>
<reference evidence="13" key="1">
    <citation type="submission" date="2021-12" db="EMBL/GenBank/DDBJ databases">
        <authorList>
            <person name="King R."/>
        </authorList>
    </citation>
    <scope>NUCLEOTIDE SEQUENCE</scope>
</reference>
<comment type="subcellular location">
    <subcellularLocation>
        <location evidence="1">Membrane</location>
        <topology evidence="1">Multi-pass membrane protein</topology>
    </subcellularLocation>
</comment>
<dbReference type="GO" id="GO:0016020">
    <property type="term" value="C:membrane"/>
    <property type="evidence" value="ECO:0007669"/>
    <property type="project" value="UniProtKB-SubCell"/>
</dbReference>
<keyword evidence="10" id="KW-0560">Oxidoreductase</keyword>
<evidence type="ECO:0000256" key="5">
    <source>
        <dbReference type="ARBA" id="ARBA00022857"/>
    </source>
</evidence>
<dbReference type="InterPro" id="IPR036291">
    <property type="entry name" value="NAD(P)-bd_dom_sf"/>
</dbReference>
<evidence type="ECO:0000256" key="3">
    <source>
        <dbReference type="ARBA" id="ARBA00022516"/>
    </source>
</evidence>
<dbReference type="FunFam" id="3.40.50.720:FF:000143">
    <property type="entry name" value="Fatty acyl-CoA reductase"/>
    <property type="match status" value="1"/>
</dbReference>
<comment type="function">
    <text evidence="10">Catalyzes the reduction of fatty acyl-CoA to fatty alcohols.</text>
</comment>
<dbReference type="GO" id="GO:0005777">
    <property type="term" value="C:peroxisome"/>
    <property type="evidence" value="ECO:0007669"/>
    <property type="project" value="TreeGrafter"/>
</dbReference>
<feature type="domain" description="Fatty acyl-CoA reductase C-terminal" evidence="11">
    <location>
        <begin position="367"/>
        <end position="459"/>
    </location>
</feature>
<dbReference type="Pfam" id="PF03015">
    <property type="entry name" value="Sterile"/>
    <property type="match status" value="1"/>
</dbReference>
<feature type="transmembrane region" description="Helical" evidence="10">
    <location>
        <begin position="476"/>
        <end position="494"/>
    </location>
</feature>
<comment type="similarity">
    <text evidence="2 10">Belongs to the fatty acyl-CoA reductase family.</text>
</comment>
<keyword evidence="7 10" id="KW-0443">Lipid metabolism</keyword>
<protein>
    <recommendedName>
        <fullName evidence="10">Fatty acyl-CoA reductase</fullName>
        <ecNumber evidence="10">1.2.1.84</ecNumber>
    </recommendedName>
</protein>
<evidence type="ECO:0000256" key="10">
    <source>
        <dbReference type="RuleBase" id="RU363097"/>
    </source>
</evidence>
<gene>
    <name evidence="13" type="ORF">BEMITA_LOCUS8356</name>
</gene>
<evidence type="ECO:0000256" key="7">
    <source>
        <dbReference type="ARBA" id="ARBA00023098"/>
    </source>
</evidence>
<evidence type="ECO:0000256" key="8">
    <source>
        <dbReference type="ARBA" id="ARBA00023136"/>
    </source>
</evidence>
<feature type="transmembrane region" description="Helical" evidence="10">
    <location>
        <begin position="358"/>
        <end position="380"/>
    </location>
</feature>
<name>A0A9P0ADM9_BEMTA</name>
<proteinExistence type="inferred from homology"/>
<dbReference type="InterPro" id="IPR026055">
    <property type="entry name" value="FAR"/>
</dbReference>
<evidence type="ECO:0000256" key="4">
    <source>
        <dbReference type="ARBA" id="ARBA00022692"/>
    </source>
</evidence>
<evidence type="ECO:0000256" key="6">
    <source>
        <dbReference type="ARBA" id="ARBA00022989"/>
    </source>
</evidence>
<dbReference type="InterPro" id="IPR033640">
    <property type="entry name" value="FAR_C"/>
</dbReference>
<dbReference type="PANTHER" id="PTHR11011:SF60">
    <property type="entry name" value="FATTY ACYL-COA REDUCTASE-RELATED"/>
    <property type="match status" value="1"/>
</dbReference>
<dbReference type="CDD" id="cd09071">
    <property type="entry name" value="FAR_C"/>
    <property type="match status" value="1"/>
</dbReference>
<dbReference type="EC" id="1.2.1.84" evidence="10"/>
<dbReference type="PANTHER" id="PTHR11011">
    <property type="entry name" value="MALE STERILITY PROTEIN 2-RELATED"/>
    <property type="match status" value="1"/>
</dbReference>
<evidence type="ECO:0000313" key="13">
    <source>
        <dbReference type="EMBL" id="CAH0389540.1"/>
    </source>
</evidence>
<dbReference type="InterPro" id="IPR013120">
    <property type="entry name" value="FAR_NAD-bd"/>
</dbReference>
<keyword evidence="4 10" id="KW-0812">Transmembrane</keyword>
<dbReference type="SUPFAM" id="SSF51735">
    <property type="entry name" value="NAD(P)-binding Rossmann-fold domains"/>
    <property type="match status" value="1"/>
</dbReference>
<evidence type="ECO:0000256" key="1">
    <source>
        <dbReference type="ARBA" id="ARBA00004141"/>
    </source>
</evidence>
<keyword evidence="14" id="KW-1185">Reference proteome</keyword>
<sequence>MEPIRIENESKVVSFYTGKNILITGATGFMGKVLIEKLLRTCKGVGRIYLMVRQKKGKTIEQRTQTLFGEELFSRLKQECPSFLDKVTIIPGDVSEATLGLNEKDRERLIDDVDIVFHAAATVNFDEKIKMSVNINIRGTQQILHLCRQFKHLKAVIHISTAYGNCNRREVEEQIYESKMPSEAILQMTQIMDDEFLDSVTPQIIKGWPNTYTFTKQVAEDCVQHFGKGLPVAIFRPSIIIGSSEEPVPGWIDNLYGPTGVCVAVGAGIMRTSLTDPTKVADIIPVDYCVNAMISLAWDVATNRNEDSLDIPVYNYVSSCDNPITWGDYVHYNMKYGTAMPCSRAIWYYTLTMTKSRFLFAILSSFFHTLPAMLMDLALVATNHKRRMMTAYVKIHKFLEVIAFFSTKQWKFTNNNVRALWDKMSPADREAFKFDMSTLDWQSMLKENVAGVRKYLLKDPPTTIPAARRRMFLLHILHRVLQLVLIGLFVWMVYGLSRYLSHHTTSFESTVSNKDTVQLIAARFSR</sequence>
<keyword evidence="8 10" id="KW-0472">Membrane</keyword>
<dbReference type="AlphaFoldDB" id="A0A9P0ADM9"/>
<evidence type="ECO:0000256" key="2">
    <source>
        <dbReference type="ARBA" id="ARBA00005928"/>
    </source>
</evidence>
<dbReference type="GO" id="GO:0102965">
    <property type="term" value="F:alcohol-forming long-chain fatty acyl-CoA reductase activity"/>
    <property type="evidence" value="ECO:0007669"/>
    <property type="project" value="UniProtKB-EC"/>
</dbReference>
<dbReference type="Pfam" id="PF07993">
    <property type="entry name" value="NAD_binding_4"/>
    <property type="match status" value="1"/>
</dbReference>
<dbReference type="CDD" id="cd05236">
    <property type="entry name" value="FAR-N_SDR_e"/>
    <property type="match status" value="1"/>
</dbReference>
<keyword evidence="6 10" id="KW-1133">Transmembrane helix</keyword>
<feature type="domain" description="Thioester reductase (TE)" evidence="12">
    <location>
        <begin position="23"/>
        <end position="293"/>
    </location>
</feature>
<dbReference type="EMBL" id="OU963865">
    <property type="protein sequence ID" value="CAH0389540.1"/>
    <property type="molecule type" value="Genomic_DNA"/>
</dbReference>
<organism evidence="13 14">
    <name type="scientific">Bemisia tabaci</name>
    <name type="common">Sweetpotato whitefly</name>
    <name type="synonym">Aleurodes tabaci</name>
    <dbReference type="NCBI Taxonomy" id="7038"/>
    <lineage>
        <taxon>Eukaryota</taxon>
        <taxon>Metazoa</taxon>
        <taxon>Ecdysozoa</taxon>
        <taxon>Arthropoda</taxon>
        <taxon>Hexapoda</taxon>
        <taxon>Insecta</taxon>
        <taxon>Pterygota</taxon>
        <taxon>Neoptera</taxon>
        <taxon>Paraneoptera</taxon>
        <taxon>Hemiptera</taxon>
        <taxon>Sternorrhyncha</taxon>
        <taxon>Aleyrodoidea</taxon>
        <taxon>Aleyrodidae</taxon>
        <taxon>Aleyrodinae</taxon>
        <taxon>Bemisia</taxon>
    </lineage>
</organism>
<evidence type="ECO:0000256" key="9">
    <source>
        <dbReference type="ARBA" id="ARBA00052530"/>
    </source>
</evidence>
<comment type="catalytic activity">
    <reaction evidence="9 10">
        <text>a long-chain fatty acyl-CoA + 2 NADPH + 2 H(+) = a long-chain primary fatty alcohol + 2 NADP(+) + CoA</text>
        <dbReference type="Rhea" id="RHEA:52716"/>
        <dbReference type="ChEBI" id="CHEBI:15378"/>
        <dbReference type="ChEBI" id="CHEBI:57287"/>
        <dbReference type="ChEBI" id="CHEBI:57783"/>
        <dbReference type="ChEBI" id="CHEBI:58349"/>
        <dbReference type="ChEBI" id="CHEBI:77396"/>
        <dbReference type="ChEBI" id="CHEBI:83139"/>
        <dbReference type="EC" id="1.2.1.84"/>
    </reaction>
</comment>
<dbReference type="GO" id="GO:0080019">
    <property type="term" value="F:alcohol-forming very long-chain fatty acyl-CoA reductase activity"/>
    <property type="evidence" value="ECO:0007669"/>
    <property type="project" value="InterPro"/>
</dbReference>
<evidence type="ECO:0000313" key="14">
    <source>
        <dbReference type="Proteomes" id="UP001152759"/>
    </source>
</evidence>
<evidence type="ECO:0000259" key="12">
    <source>
        <dbReference type="Pfam" id="PF07993"/>
    </source>
</evidence>
<dbReference type="Gene3D" id="3.40.50.720">
    <property type="entry name" value="NAD(P)-binding Rossmann-like Domain"/>
    <property type="match status" value="1"/>
</dbReference>